<dbReference type="GO" id="GO:0016887">
    <property type="term" value="F:ATP hydrolysis activity"/>
    <property type="evidence" value="ECO:0007669"/>
    <property type="project" value="InterPro"/>
</dbReference>
<feature type="transmembrane region" description="Helical" evidence="12">
    <location>
        <begin position="707"/>
        <end position="727"/>
    </location>
</feature>
<dbReference type="PROSITE" id="PS01229">
    <property type="entry name" value="COF_2"/>
    <property type="match status" value="1"/>
</dbReference>
<dbReference type="SFLD" id="SFLDF00027">
    <property type="entry name" value="p-type_atpase"/>
    <property type="match status" value="1"/>
</dbReference>
<keyword evidence="4 12" id="KW-0479">Metal-binding</keyword>
<gene>
    <name evidence="15" type="ORF">GCM10017771_85570</name>
</gene>
<evidence type="ECO:0000256" key="9">
    <source>
        <dbReference type="ARBA" id="ARBA00023136"/>
    </source>
</evidence>
<keyword evidence="3 12" id="KW-0812">Transmembrane</keyword>
<dbReference type="SFLD" id="SFLDS00003">
    <property type="entry name" value="Haloacid_Dehalogenase"/>
    <property type="match status" value="1"/>
</dbReference>
<keyword evidence="12" id="KW-1003">Cell membrane</keyword>
<dbReference type="InterPro" id="IPR036412">
    <property type="entry name" value="HAD-like_sf"/>
</dbReference>
<feature type="transmembrane region" description="Helical" evidence="12">
    <location>
        <begin position="369"/>
        <end position="391"/>
    </location>
</feature>
<dbReference type="InterPro" id="IPR027256">
    <property type="entry name" value="P-typ_ATPase_IB"/>
</dbReference>
<dbReference type="EMBL" id="BNAT01000054">
    <property type="protein sequence ID" value="GHE62250.1"/>
    <property type="molecule type" value="Genomic_DNA"/>
</dbReference>
<dbReference type="Pfam" id="PF00403">
    <property type="entry name" value="HMA"/>
    <property type="match status" value="1"/>
</dbReference>
<dbReference type="InterPro" id="IPR036163">
    <property type="entry name" value="HMA_dom_sf"/>
</dbReference>
<keyword evidence="5 12" id="KW-0547">Nucleotide-binding</keyword>
<evidence type="ECO:0000256" key="11">
    <source>
        <dbReference type="ARBA" id="ARBA00074171"/>
    </source>
</evidence>
<accession>A0A919DM57</accession>
<feature type="transmembrane region" description="Helical" evidence="12">
    <location>
        <begin position="139"/>
        <end position="161"/>
    </location>
</feature>
<keyword evidence="9 12" id="KW-0472">Membrane</keyword>
<feature type="region of interest" description="Disordered" evidence="13">
    <location>
        <begin position="76"/>
        <end position="106"/>
    </location>
</feature>
<evidence type="ECO:0000256" key="6">
    <source>
        <dbReference type="ARBA" id="ARBA00022840"/>
    </source>
</evidence>
<evidence type="ECO:0000256" key="1">
    <source>
        <dbReference type="ARBA" id="ARBA00004651"/>
    </source>
</evidence>
<evidence type="ECO:0000313" key="15">
    <source>
        <dbReference type="EMBL" id="GHE62250.1"/>
    </source>
</evidence>
<dbReference type="PRINTS" id="PR00943">
    <property type="entry name" value="CUATPASE"/>
</dbReference>
<dbReference type="InterPro" id="IPR018303">
    <property type="entry name" value="ATPase_P-typ_P_site"/>
</dbReference>
<keyword evidence="16" id="KW-1185">Reference proteome</keyword>
<feature type="transmembrane region" description="Helical" evidence="12">
    <location>
        <begin position="113"/>
        <end position="133"/>
    </location>
</feature>
<evidence type="ECO:0000256" key="7">
    <source>
        <dbReference type="ARBA" id="ARBA00022967"/>
    </source>
</evidence>
<name>A0A919DM57_9ACTN</name>
<dbReference type="CDD" id="cd02094">
    <property type="entry name" value="P-type_ATPase_Cu-like"/>
    <property type="match status" value="1"/>
</dbReference>
<dbReference type="Gene3D" id="2.70.150.10">
    <property type="entry name" value="Calcium-transporting ATPase, cytoplasmic transduction domain A"/>
    <property type="match status" value="1"/>
</dbReference>
<evidence type="ECO:0000259" key="14">
    <source>
        <dbReference type="PROSITE" id="PS50846"/>
    </source>
</evidence>
<protein>
    <recommendedName>
        <fullName evidence="11">Cation-transporting P-type ATPase B</fullName>
    </recommendedName>
</protein>
<keyword evidence="7" id="KW-1278">Translocase</keyword>
<comment type="subcellular location">
    <subcellularLocation>
        <location evidence="1">Cell membrane</location>
        <topology evidence="1">Multi-pass membrane protein</topology>
    </subcellularLocation>
</comment>
<feature type="transmembrane region" description="Helical" evidence="12">
    <location>
        <begin position="733"/>
        <end position="751"/>
    </location>
</feature>
<dbReference type="GO" id="GO:0005524">
    <property type="term" value="F:ATP binding"/>
    <property type="evidence" value="ECO:0007669"/>
    <property type="project" value="UniProtKB-UniRule"/>
</dbReference>
<feature type="domain" description="HMA" evidence="14">
    <location>
        <begin position="15"/>
        <end position="79"/>
    </location>
</feature>
<dbReference type="FunFam" id="3.30.70.100:FF:000005">
    <property type="entry name" value="Copper-exporting P-type ATPase A"/>
    <property type="match status" value="1"/>
</dbReference>
<dbReference type="PROSITE" id="PS01047">
    <property type="entry name" value="HMA_1"/>
    <property type="match status" value="1"/>
</dbReference>
<proteinExistence type="inferred from homology"/>
<dbReference type="InterPro" id="IPR006121">
    <property type="entry name" value="HMA_dom"/>
</dbReference>
<dbReference type="InterPro" id="IPR023299">
    <property type="entry name" value="ATPase_P-typ_cyto_dom_N"/>
</dbReference>
<evidence type="ECO:0000313" key="16">
    <source>
        <dbReference type="Proteomes" id="UP000603227"/>
    </source>
</evidence>
<evidence type="ECO:0000256" key="5">
    <source>
        <dbReference type="ARBA" id="ARBA00022741"/>
    </source>
</evidence>
<dbReference type="InterPro" id="IPR023214">
    <property type="entry name" value="HAD_sf"/>
</dbReference>
<feature type="transmembrane region" description="Helical" evidence="12">
    <location>
        <begin position="215"/>
        <end position="235"/>
    </location>
</feature>
<dbReference type="RefSeq" id="WP_189787827.1">
    <property type="nucleotide sequence ID" value="NZ_BNAT01000054.1"/>
</dbReference>
<dbReference type="PANTHER" id="PTHR43520">
    <property type="entry name" value="ATP7, ISOFORM B"/>
    <property type="match status" value="1"/>
</dbReference>
<dbReference type="Pfam" id="PF00702">
    <property type="entry name" value="Hydrolase"/>
    <property type="match status" value="1"/>
</dbReference>
<dbReference type="PROSITE" id="PS50846">
    <property type="entry name" value="HMA_2"/>
    <property type="match status" value="1"/>
</dbReference>
<dbReference type="Proteomes" id="UP000603227">
    <property type="component" value="Unassembled WGS sequence"/>
</dbReference>
<keyword evidence="8 12" id="KW-1133">Transmembrane helix</keyword>
<evidence type="ECO:0000256" key="12">
    <source>
        <dbReference type="RuleBase" id="RU362081"/>
    </source>
</evidence>
<dbReference type="NCBIfam" id="TIGR01494">
    <property type="entry name" value="ATPase_P-type"/>
    <property type="match status" value="2"/>
</dbReference>
<dbReference type="SUPFAM" id="SSF81665">
    <property type="entry name" value="Calcium ATPase, transmembrane domain M"/>
    <property type="match status" value="1"/>
</dbReference>
<dbReference type="Gene3D" id="3.40.50.1000">
    <property type="entry name" value="HAD superfamily/HAD-like"/>
    <property type="match status" value="1"/>
</dbReference>
<keyword evidence="6 12" id="KW-0067">ATP-binding</keyword>
<dbReference type="NCBIfam" id="TIGR01525">
    <property type="entry name" value="ATPase-IB_hvy"/>
    <property type="match status" value="1"/>
</dbReference>
<dbReference type="InterPro" id="IPR059000">
    <property type="entry name" value="ATPase_P-type_domA"/>
</dbReference>
<evidence type="ECO:0000256" key="3">
    <source>
        <dbReference type="ARBA" id="ARBA00022692"/>
    </source>
</evidence>
<dbReference type="InterPro" id="IPR001757">
    <property type="entry name" value="P_typ_ATPase"/>
</dbReference>
<dbReference type="GO" id="GO:0055070">
    <property type="term" value="P:copper ion homeostasis"/>
    <property type="evidence" value="ECO:0007669"/>
    <property type="project" value="TreeGrafter"/>
</dbReference>
<dbReference type="GO" id="GO:0005507">
    <property type="term" value="F:copper ion binding"/>
    <property type="evidence" value="ECO:0007669"/>
    <property type="project" value="TreeGrafter"/>
</dbReference>
<dbReference type="InterPro" id="IPR044492">
    <property type="entry name" value="P_typ_ATPase_HD_dom"/>
</dbReference>
<feature type="transmembrane region" description="Helical" evidence="12">
    <location>
        <begin position="173"/>
        <end position="195"/>
    </location>
</feature>
<dbReference type="GO" id="GO:0005886">
    <property type="term" value="C:plasma membrane"/>
    <property type="evidence" value="ECO:0007669"/>
    <property type="project" value="UniProtKB-SubCell"/>
</dbReference>
<evidence type="ECO:0000256" key="13">
    <source>
        <dbReference type="SAM" id="MobiDB-lite"/>
    </source>
</evidence>
<dbReference type="SUPFAM" id="SSF55008">
    <property type="entry name" value="HMA, heavy metal-associated domain"/>
    <property type="match status" value="1"/>
</dbReference>
<dbReference type="PRINTS" id="PR00119">
    <property type="entry name" value="CATATPASE"/>
</dbReference>
<evidence type="ECO:0000256" key="10">
    <source>
        <dbReference type="ARBA" id="ARBA00049360"/>
    </source>
</evidence>
<sequence length="757" mass="78789">MTSTTTEPAISGPVHEVELTIGGMTCASCAARVEKKLNRMDGVTASVNYATEKAKVTYPVGVEVADLIATVVKTGYTAEEPPPPAPPKDEATQEQEQAAEDDDPELASLRRRLTVSALLAAPVVLMSMIPALQFDNWQWLSLTLAAPVVVWGGLPFHRAAFTNLRHGAATMDTLVSVGTLAAFGWSLWALFWGHAGMPGMRHGFTFTVARTAGPSTIYLEVAAGVVAFILLGRYLEARSKRRAGAALKALLKLGAKDVSVLREGREVRIPVDRLAVGDRFVVRPGEKLATDGTVVEGSSAIDASMLTGESVPVDVTVGDSVTGATVNAGGRLVVEATRVGADTQLARMARLVEDAQNGKAEVQRLADRISAVFVPVVLLVAVATFGAWLGATDDTTAAFTAAVAVLIIACPCALGLATPTALLVGTGRGAQLGILIKGPEVLESTRRVDTVVLDKTGTVTTGRMTLQKVYVTEESGEDVLEEDVLRLAGAVEHASEHPVARAIAAGAAERIGALPPVEHFESVPGKGVHGHVEGHDVQVGRIHDGPLPEALKAAKEAAENAGYTAVVVARDGVALGVVTVADAIKETSAEAVRRLRALGLTPVLLTGDNERVARSVATAVGVDEVIAEVLPQDKVDVVRRLQAEGRTVAMVGDGVNDAAALATADLGLAMGTGTDAAIEAGDLTLVRGDLRVAADAIRLSRRTLTTIRGNLVWAFGYNVAALPLAAAGLLNPMIAGAAMAFSSVFVVTNSLRLRAFS</sequence>
<evidence type="ECO:0000256" key="8">
    <source>
        <dbReference type="ARBA" id="ARBA00022989"/>
    </source>
</evidence>
<comment type="similarity">
    <text evidence="2 12">Belongs to the cation transport ATPase (P-type) (TC 3.A.3) family. Type IB subfamily.</text>
</comment>
<evidence type="ECO:0000256" key="4">
    <source>
        <dbReference type="ARBA" id="ARBA00022723"/>
    </source>
</evidence>
<evidence type="ECO:0000256" key="2">
    <source>
        <dbReference type="ARBA" id="ARBA00006024"/>
    </source>
</evidence>
<dbReference type="NCBIfam" id="TIGR01511">
    <property type="entry name" value="ATPase-IB1_Cu"/>
    <property type="match status" value="1"/>
</dbReference>
<dbReference type="PANTHER" id="PTHR43520:SF8">
    <property type="entry name" value="P-TYPE CU(+) TRANSPORTER"/>
    <property type="match status" value="1"/>
</dbReference>
<dbReference type="InterPro" id="IPR023298">
    <property type="entry name" value="ATPase_P-typ_TM_dom_sf"/>
</dbReference>
<dbReference type="FunFam" id="2.70.150.10:FF:000002">
    <property type="entry name" value="Copper-transporting ATPase 1, putative"/>
    <property type="match status" value="1"/>
</dbReference>
<dbReference type="InterPro" id="IPR008250">
    <property type="entry name" value="ATPase_P-typ_transduc_dom_A_sf"/>
</dbReference>
<reference evidence="15" key="2">
    <citation type="submission" date="2020-09" db="EMBL/GenBank/DDBJ databases">
        <authorList>
            <person name="Sun Q."/>
            <person name="Zhou Y."/>
        </authorList>
    </citation>
    <scope>NUCLEOTIDE SEQUENCE</scope>
    <source>
        <strain evidence="15">CGMCC 4.7403</strain>
    </source>
</reference>
<dbReference type="AlphaFoldDB" id="A0A919DM57"/>
<dbReference type="CDD" id="cd00371">
    <property type="entry name" value="HMA"/>
    <property type="match status" value="1"/>
</dbReference>
<organism evidence="15 16">
    <name type="scientific">Streptomyces capitiformicae</name>
    <dbReference type="NCBI Taxonomy" id="2014920"/>
    <lineage>
        <taxon>Bacteria</taxon>
        <taxon>Bacillati</taxon>
        <taxon>Actinomycetota</taxon>
        <taxon>Actinomycetes</taxon>
        <taxon>Kitasatosporales</taxon>
        <taxon>Streptomycetaceae</taxon>
        <taxon>Streptomyces</taxon>
    </lineage>
</organism>
<dbReference type="Pfam" id="PF00122">
    <property type="entry name" value="E1-E2_ATPase"/>
    <property type="match status" value="1"/>
</dbReference>
<comment type="caution">
    <text evidence="15">The sequence shown here is derived from an EMBL/GenBank/DDBJ whole genome shotgun (WGS) entry which is preliminary data.</text>
</comment>
<dbReference type="InterPro" id="IPR017969">
    <property type="entry name" value="Heavy-metal-associated_CS"/>
</dbReference>
<reference evidence="15" key="1">
    <citation type="journal article" date="2014" name="Int. J. Syst. Evol. Microbiol.">
        <title>Complete genome sequence of Corynebacterium casei LMG S-19264T (=DSM 44701T), isolated from a smear-ripened cheese.</title>
        <authorList>
            <consortium name="US DOE Joint Genome Institute (JGI-PGF)"/>
            <person name="Walter F."/>
            <person name="Albersmeier A."/>
            <person name="Kalinowski J."/>
            <person name="Ruckert C."/>
        </authorList>
    </citation>
    <scope>NUCLEOTIDE SEQUENCE</scope>
    <source>
        <strain evidence="15">CGMCC 4.7403</strain>
    </source>
</reference>
<dbReference type="PROSITE" id="PS00154">
    <property type="entry name" value="ATPASE_E1_E2"/>
    <property type="match status" value="1"/>
</dbReference>
<dbReference type="SUPFAM" id="SSF56784">
    <property type="entry name" value="HAD-like"/>
    <property type="match status" value="1"/>
</dbReference>
<dbReference type="Gene3D" id="3.40.1110.10">
    <property type="entry name" value="Calcium-transporting ATPase, cytoplasmic domain N"/>
    <property type="match status" value="1"/>
</dbReference>
<dbReference type="Gene3D" id="3.30.70.100">
    <property type="match status" value="1"/>
</dbReference>
<dbReference type="GO" id="GO:0043682">
    <property type="term" value="F:P-type divalent copper transporter activity"/>
    <property type="evidence" value="ECO:0007669"/>
    <property type="project" value="TreeGrafter"/>
</dbReference>
<feature type="transmembrane region" description="Helical" evidence="12">
    <location>
        <begin position="397"/>
        <end position="424"/>
    </location>
</feature>
<comment type="catalytic activity">
    <reaction evidence="10">
        <text>ATP + H2O = ADP + phosphate + H(+)</text>
        <dbReference type="Rhea" id="RHEA:13065"/>
        <dbReference type="ChEBI" id="CHEBI:15377"/>
        <dbReference type="ChEBI" id="CHEBI:15378"/>
        <dbReference type="ChEBI" id="CHEBI:30616"/>
        <dbReference type="ChEBI" id="CHEBI:43474"/>
        <dbReference type="ChEBI" id="CHEBI:456216"/>
    </reaction>
</comment>
<dbReference type="SFLD" id="SFLDG00002">
    <property type="entry name" value="C1.7:_P-type_atpase_like"/>
    <property type="match status" value="1"/>
</dbReference>
<dbReference type="SUPFAM" id="SSF81653">
    <property type="entry name" value="Calcium ATPase, transduction domain A"/>
    <property type="match status" value="1"/>
</dbReference>